<evidence type="ECO:0000256" key="3">
    <source>
        <dbReference type="PROSITE-ProRule" id="PRU00023"/>
    </source>
</evidence>
<keyword evidence="1" id="KW-0677">Repeat</keyword>
<sequence length="295" mass="31451">MLVRTLLALLLLDSSSAVAVPHAPTRPQSRRLHRLPVMAADGDSSSDSSVKISIKPRSAVSETAVEGGQVSVKVRPASERAAAAAADSDTDMTTTIKVTKAPQAATAPKAPEVLRSPAEEMLLNGTQAANVSRILEALKAGANPNICDPKGRTPLHFMAGVGLAPAMVLLIHFGAQLNVRDNDGLTPLHMAAGYANARSLRVLIAAGADPNIAASSQGRPLEVVKQMGEYQWDQVYGENKKKRELFKPKKDEKLEKLKACVTTLSDPEKVREEEDWDDLVLGALRVTQLSSLASI</sequence>
<keyword evidence="2 3" id="KW-0040">ANK repeat</keyword>
<feature type="chain" id="PRO_5030506253" evidence="4">
    <location>
        <begin position="18"/>
        <end position="295"/>
    </location>
</feature>
<dbReference type="EMBL" id="HBHX01032258">
    <property type="protein sequence ID" value="CAE0117259.1"/>
    <property type="molecule type" value="Transcribed_RNA"/>
</dbReference>
<dbReference type="PROSITE" id="PS50088">
    <property type="entry name" value="ANK_REPEAT"/>
    <property type="match status" value="2"/>
</dbReference>
<protein>
    <submittedName>
        <fullName evidence="5">Uncharacterized protein</fullName>
    </submittedName>
</protein>
<evidence type="ECO:0000313" key="5">
    <source>
        <dbReference type="EMBL" id="CAE0117259.1"/>
    </source>
</evidence>
<dbReference type="InterPro" id="IPR036770">
    <property type="entry name" value="Ankyrin_rpt-contain_sf"/>
</dbReference>
<dbReference type="Pfam" id="PF12796">
    <property type="entry name" value="Ank_2"/>
    <property type="match status" value="1"/>
</dbReference>
<dbReference type="GO" id="GO:0085020">
    <property type="term" value="P:protein K6-linked ubiquitination"/>
    <property type="evidence" value="ECO:0007669"/>
    <property type="project" value="TreeGrafter"/>
</dbReference>
<organism evidence="5">
    <name type="scientific">Haptolina ericina</name>
    <dbReference type="NCBI Taxonomy" id="156174"/>
    <lineage>
        <taxon>Eukaryota</taxon>
        <taxon>Haptista</taxon>
        <taxon>Haptophyta</taxon>
        <taxon>Prymnesiophyceae</taxon>
        <taxon>Prymnesiales</taxon>
        <taxon>Prymnesiaceae</taxon>
        <taxon>Haptolina</taxon>
    </lineage>
</organism>
<dbReference type="AlphaFoldDB" id="A0A7S3AW63"/>
<name>A0A7S3AW63_9EUKA</name>
<feature type="repeat" description="ANK" evidence="3">
    <location>
        <begin position="150"/>
        <end position="182"/>
    </location>
</feature>
<dbReference type="PANTHER" id="PTHR24171:SF8">
    <property type="entry name" value="BRCA1-ASSOCIATED RING DOMAIN PROTEIN 1"/>
    <property type="match status" value="1"/>
</dbReference>
<proteinExistence type="predicted"/>
<dbReference type="GO" id="GO:0004842">
    <property type="term" value="F:ubiquitin-protein transferase activity"/>
    <property type="evidence" value="ECO:0007669"/>
    <property type="project" value="TreeGrafter"/>
</dbReference>
<accession>A0A7S3AW63</accession>
<feature type="signal peptide" evidence="4">
    <location>
        <begin position="1"/>
        <end position="17"/>
    </location>
</feature>
<dbReference type="PANTHER" id="PTHR24171">
    <property type="entry name" value="ANKYRIN REPEAT DOMAIN-CONTAINING PROTEIN 39-RELATED"/>
    <property type="match status" value="1"/>
</dbReference>
<feature type="repeat" description="ANK" evidence="3">
    <location>
        <begin position="183"/>
        <end position="215"/>
    </location>
</feature>
<gene>
    <name evidence="5" type="ORF">HERI1096_LOCUS17958</name>
</gene>
<dbReference type="SMART" id="SM00248">
    <property type="entry name" value="ANK"/>
    <property type="match status" value="2"/>
</dbReference>
<evidence type="ECO:0000256" key="1">
    <source>
        <dbReference type="ARBA" id="ARBA00022737"/>
    </source>
</evidence>
<evidence type="ECO:0000256" key="4">
    <source>
        <dbReference type="SAM" id="SignalP"/>
    </source>
</evidence>
<dbReference type="SUPFAM" id="SSF48403">
    <property type="entry name" value="Ankyrin repeat"/>
    <property type="match status" value="1"/>
</dbReference>
<evidence type="ECO:0000256" key="2">
    <source>
        <dbReference type="ARBA" id="ARBA00023043"/>
    </source>
</evidence>
<dbReference type="InterPro" id="IPR002110">
    <property type="entry name" value="Ankyrin_rpt"/>
</dbReference>
<reference evidence="5" key="1">
    <citation type="submission" date="2021-01" db="EMBL/GenBank/DDBJ databases">
        <authorList>
            <person name="Corre E."/>
            <person name="Pelletier E."/>
            <person name="Niang G."/>
            <person name="Scheremetjew M."/>
            <person name="Finn R."/>
            <person name="Kale V."/>
            <person name="Holt S."/>
            <person name="Cochrane G."/>
            <person name="Meng A."/>
            <person name="Brown T."/>
            <person name="Cohen L."/>
        </authorList>
    </citation>
    <scope>NUCLEOTIDE SEQUENCE</scope>
    <source>
        <strain evidence="5">CCMP281</strain>
    </source>
</reference>
<dbReference type="Gene3D" id="1.25.40.20">
    <property type="entry name" value="Ankyrin repeat-containing domain"/>
    <property type="match status" value="1"/>
</dbReference>
<dbReference type="PROSITE" id="PS50297">
    <property type="entry name" value="ANK_REP_REGION"/>
    <property type="match status" value="2"/>
</dbReference>
<keyword evidence="4" id="KW-0732">Signal</keyword>